<dbReference type="InterPro" id="IPR036864">
    <property type="entry name" value="Zn2-C6_fun-type_DNA-bd_sf"/>
</dbReference>
<sequence length="648" mass="72889">MKRASSAGRSPVQRLPVNHRRHKVPPEARKRVATARGIGPDRGDPEPSNSCNIRRIKCSGDTPCVQCKNSARECEYPVAIEKITVPRTEIEDLRRKCTSLEQCLKDLTKDGAYRRREFVSPPHSVAATSSVATMPSTENTDDDASTGDGRILHDPDGTARYLGSTSGATFLDTLKEFMKTVFPIAWPEGQGTEATFFSQLERQGPEASFLSTLGRVQTYDSRPLPELGVVPDQLPDQADMATMVAQLKYFIQDGNGDYVSGGIFYWGDLDPSCLDTNQLHVRMDSQRALFNAAFAMTCHLETPTEVRDEGIQLGEPYFMKARVFLGNPLVSTNYTPDDLPALAMMSMYLVEVNRRDTAYLYISIGMHLAVMRGVHRGLGGVDERGKRAFWTLYVLDRWLSCLMGRPPTIQDEAIRLALPSNERYADTSSVTRIALPPLLILTVRPIFFMAVKKAVADRFTERSWNLENHTQISRIQQCIEAARANLRLGRLIRESTLSRKLLTCNLHNIFNAATILLLNQLLLDTFENSQDLPDVWFAISCFEVEARGGINEYAKDCEQVLKHLKTLVQRLRNQMVEVRNQLRMSRFVAPPVPPLTATTAYDVGFILNPVNPPNILPNQHNLPEIIYEQLAGWIDHDDLQLYNDPFMV</sequence>
<evidence type="ECO:0000313" key="6">
    <source>
        <dbReference type="EMBL" id="KAK7754510.1"/>
    </source>
</evidence>
<dbReference type="EMBL" id="JAKJXP020000020">
    <property type="protein sequence ID" value="KAK7754510.1"/>
    <property type="molecule type" value="Genomic_DNA"/>
</dbReference>
<dbReference type="InterPro" id="IPR001138">
    <property type="entry name" value="Zn2Cys6_DnaBD"/>
</dbReference>
<keyword evidence="1" id="KW-0479">Metal-binding</keyword>
<evidence type="ECO:0000256" key="4">
    <source>
        <dbReference type="SAM" id="MobiDB-lite"/>
    </source>
</evidence>
<dbReference type="SUPFAM" id="SSF57701">
    <property type="entry name" value="Zn2/Cys6 DNA-binding domain"/>
    <property type="match status" value="1"/>
</dbReference>
<feature type="region of interest" description="Disordered" evidence="4">
    <location>
        <begin position="1"/>
        <end position="50"/>
    </location>
</feature>
<dbReference type="SMART" id="SM00906">
    <property type="entry name" value="Fungal_trans"/>
    <property type="match status" value="1"/>
</dbReference>
<dbReference type="Gene3D" id="4.10.240.10">
    <property type="entry name" value="Zn(2)-C6 fungal-type DNA-binding domain"/>
    <property type="match status" value="1"/>
</dbReference>
<dbReference type="GO" id="GO:0008270">
    <property type="term" value="F:zinc ion binding"/>
    <property type="evidence" value="ECO:0007669"/>
    <property type="project" value="InterPro"/>
</dbReference>
<dbReference type="InterPro" id="IPR007219">
    <property type="entry name" value="XnlR_reg_dom"/>
</dbReference>
<dbReference type="PANTHER" id="PTHR46910:SF39">
    <property type="entry name" value="ZN(II)2CYS6 TRANSCRIPTION FACTOR (EUROFUNG)"/>
    <property type="match status" value="1"/>
</dbReference>
<gene>
    <name evidence="6" type="ORF">SLS62_003530</name>
</gene>
<name>A0AAN9UYB5_9PEZI</name>
<evidence type="ECO:0000259" key="5">
    <source>
        <dbReference type="SMART" id="SM00906"/>
    </source>
</evidence>
<dbReference type="CDD" id="cd12148">
    <property type="entry name" value="fungal_TF_MHR"/>
    <property type="match status" value="1"/>
</dbReference>
<organism evidence="6 7">
    <name type="scientific">Diatrype stigma</name>
    <dbReference type="NCBI Taxonomy" id="117547"/>
    <lineage>
        <taxon>Eukaryota</taxon>
        <taxon>Fungi</taxon>
        <taxon>Dikarya</taxon>
        <taxon>Ascomycota</taxon>
        <taxon>Pezizomycotina</taxon>
        <taxon>Sordariomycetes</taxon>
        <taxon>Xylariomycetidae</taxon>
        <taxon>Xylariales</taxon>
        <taxon>Diatrypaceae</taxon>
        <taxon>Diatrype</taxon>
    </lineage>
</organism>
<feature type="compositionally biased region" description="Polar residues" evidence="4">
    <location>
        <begin position="126"/>
        <end position="138"/>
    </location>
</feature>
<dbReference type="AlphaFoldDB" id="A0AAN9UYB5"/>
<dbReference type="InterPro" id="IPR050987">
    <property type="entry name" value="AtrR-like"/>
</dbReference>
<feature type="coiled-coil region" evidence="3">
    <location>
        <begin position="554"/>
        <end position="581"/>
    </location>
</feature>
<evidence type="ECO:0000256" key="3">
    <source>
        <dbReference type="SAM" id="Coils"/>
    </source>
</evidence>
<feature type="region of interest" description="Disordered" evidence="4">
    <location>
        <begin position="124"/>
        <end position="158"/>
    </location>
</feature>
<dbReference type="Pfam" id="PF00172">
    <property type="entry name" value="Zn_clus"/>
    <property type="match status" value="1"/>
</dbReference>
<accession>A0AAN9UYB5</accession>
<dbReference type="GO" id="GO:0003677">
    <property type="term" value="F:DNA binding"/>
    <property type="evidence" value="ECO:0007669"/>
    <property type="project" value="InterPro"/>
</dbReference>
<keyword evidence="2" id="KW-0539">Nucleus</keyword>
<protein>
    <recommendedName>
        <fullName evidence="5">Xylanolytic transcriptional activator regulatory domain-containing protein</fullName>
    </recommendedName>
</protein>
<keyword evidence="3" id="KW-0175">Coiled coil</keyword>
<proteinExistence type="predicted"/>
<evidence type="ECO:0000313" key="7">
    <source>
        <dbReference type="Proteomes" id="UP001320420"/>
    </source>
</evidence>
<reference evidence="6 7" key="1">
    <citation type="submission" date="2024-02" db="EMBL/GenBank/DDBJ databases">
        <title>De novo assembly and annotation of 12 fungi associated with fruit tree decline syndrome in Ontario, Canada.</title>
        <authorList>
            <person name="Sulman M."/>
            <person name="Ellouze W."/>
            <person name="Ilyukhin E."/>
        </authorList>
    </citation>
    <scope>NUCLEOTIDE SEQUENCE [LARGE SCALE GENOMIC DNA]</scope>
    <source>
        <strain evidence="6 7">M11/M66-122</strain>
    </source>
</reference>
<dbReference type="Pfam" id="PF04082">
    <property type="entry name" value="Fungal_trans"/>
    <property type="match status" value="1"/>
</dbReference>
<dbReference type="GO" id="GO:0006351">
    <property type="term" value="P:DNA-templated transcription"/>
    <property type="evidence" value="ECO:0007669"/>
    <property type="project" value="InterPro"/>
</dbReference>
<keyword evidence="7" id="KW-1185">Reference proteome</keyword>
<comment type="caution">
    <text evidence="6">The sequence shown here is derived from an EMBL/GenBank/DDBJ whole genome shotgun (WGS) entry which is preliminary data.</text>
</comment>
<dbReference type="GO" id="GO:0000981">
    <property type="term" value="F:DNA-binding transcription factor activity, RNA polymerase II-specific"/>
    <property type="evidence" value="ECO:0007669"/>
    <property type="project" value="InterPro"/>
</dbReference>
<dbReference type="Proteomes" id="UP001320420">
    <property type="component" value="Unassembled WGS sequence"/>
</dbReference>
<evidence type="ECO:0000256" key="2">
    <source>
        <dbReference type="ARBA" id="ARBA00023242"/>
    </source>
</evidence>
<evidence type="ECO:0000256" key="1">
    <source>
        <dbReference type="ARBA" id="ARBA00022723"/>
    </source>
</evidence>
<dbReference type="PANTHER" id="PTHR46910">
    <property type="entry name" value="TRANSCRIPTION FACTOR PDR1"/>
    <property type="match status" value="1"/>
</dbReference>
<feature type="domain" description="Xylanolytic transcriptional activator regulatory" evidence="5">
    <location>
        <begin position="358"/>
        <end position="425"/>
    </location>
</feature>